<feature type="non-terminal residue" evidence="1">
    <location>
        <position position="258"/>
    </location>
</feature>
<evidence type="ECO:0008006" key="2">
    <source>
        <dbReference type="Google" id="ProtNLM"/>
    </source>
</evidence>
<accession>X1UTW5</accession>
<dbReference type="InterPro" id="IPR058094">
    <property type="entry name" value="Ig-like_OmpL47-like"/>
</dbReference>
<dbReference type="Gene3D" id="2.60.40.10">
    <property type="entry name" value="Immunoglobulins"/>
    <property type="match status" value="1"/>
</dbReference>
<proteinExistence type="predicted"/>
<reference evidence="1" key="1">
    <citation type="journal article" date="2014" name="Front. Microbiol.">
        <title>High frequency of phylogenetically diverse reductive dehalogenase-homologous genes in deep subseafloor sedimentary metagenomes.</title>
        <authorList>
            <person name="Kawai M."/>
            <person name="Futagami T."/>
            <person name="Toyoda A."/>
            <person name="Takaki Y."/>
            <person name="Nishi S."/>
            <person name="Hori S."/>
            <person name="Arai W."/>
            <person name="Tsubouchi T."/>
            <person name="Morono Y."/>
            <person name="Uchiyama I."/>
            <person name="Ito T."/>
            <person name="Fujiyama A."/>
            <person name="Inagaki F."/>
            <person name="Takami H."/>
        </authorList>
    </citation>
    <scope>NUCLEOTIDE SEQUENCE</scope>
    <source>
        <strain evidence="1">Expedition CK06-06</strain>
    </source>
</reference>
<protein>
    <recommendedName>
        <fullName evidence="2">Bacterial Ig-like domain-containing protein</fullName>
    </recommendedName>
</protein>
<dbReference type="InterPro" id="IPR013783">
    <property type="entry name" value="Ig-like_fold"/>
</dbReference>
<feature type="non-terminal residue" evidence="1">
    <location>
        <position position="1"/>
    </location>
</feature>
<dbReference type="EMBL" id="BARW01026582">
    <property type="protein sequence ID" value="GAJ07037.1"/>
    <property type="molecule type" value="Genomic_DNA"/>
</dbReference>
<dbReference type="Gene3D" id="3.30.1920.20">
    <property type="match status" value="1"/>
</dbReference>
<dbReference type="AlphaFoldDB" id="X1UTW5"/>
<sequence>QIATDVDFVNVVFDVASGDSDYTLTLTTPDEYYWRVQAVDNNGLLSSWSDVWMFTRLADTNPPVVELLYPVGGEYLSGEVTILWDATDDFTPNVDLPITIEYRCGGPWQILASDEENDGVYLWDTTGYPDGTIYMIRISTEDYWGNMGSDESYTTFTVDNTAPETTAYLDPATPDGENNWYVSNVRITLVTENMSRFLNPVTISKIAGEGYTMYKIDDGDWQEYFVPFTVIEDGEHTVEYYSVDNAGNEEPVKSVDFK</sequence>
<gene>
    <name evidence="1" type="ORF">S12H4_43324</name>
</gene>
<comment type="caution">
    <text evidence="1">The sequence shown here is derived from an EMBL/GenBank/DDBJ whole genome shotgun (WGS) entry which is preliminary data.</text>
</comment>
<name>X1UTW5_9ZZZZ</name>
<organism evidence="1">
    <name type="scientific">marine sediment metagenome</name>
    <dbReference type="NCBI Taxonomy" id="412755"/>
    <lineage>
        <taxon>unclassified sequences</taxon>
        <taxon>metagenomes</taxon>
        <taxon>ecological metagenomes</taxon>
    </lineage>
</organism>
<dbReference type="NCBIfam" id="NF047446">
    <property type="entry name" value="barrel_OmpL47"/>
    <property type="match status" value="1"/>
</dbReference>
<evidence type="ECO:0000313" key="1">
    <source>
        <dbReference type="EMBL" id="GAJ07037.1"/>
    </source>
</evidence>